<gene>
    <name evidence="1" type="ORF">LYSBPC_17880</name>
</gene>
<comment type="caution">
    <text evidence="1">The sequence shown here is derived from an EMBL/GenBank/DDBJ whole genome shotgun (WGS) entry which is preliminary data.</text>
</comment>
<dbReference type="EMBL" id="BRZA01000002">
    <property type="protein sequence ID" value="GLC88661.1"/>
    <property type="molecule type" value="Genomic_DNA"/>
</dbReference>
<evidence type="ECO:0000313" key="1">
    <source>
        <dbReference type="EMBL" id="GLC88661.1"/>
    </source>
</evidence>
<dbReference type="Proteomes" id="UP001065593">
    <property type="component" value="Unassembled WGS sequence"/>
</dbReference>
<evidence type="ECO:0000313" key="2">
    <source>
        <dbReference type="Proteomes" id="UP001065593"/>
    </source>
</evidence>
<accession>A0ABQ5NJW5</accession>
<organism evidence="1 2">
    <name type="scientific">Lysinibacillus piscis</name>
    <dbReference type="NCBI Taxonomy" id="2518931"/>
    <lineage>
        <taxon>Bacteria</taxon>
        <taxon>Bacillati</taxon>
        <taxon>Bacillota</taxon>
        <taxon>Bacilli</taxon>
        <taxon>Bacillales</taxon>
        <taxon>Bacillaceae</taxon>
        <taxon>Lysinibacillus</taxon>
    </lineage>
</organism>
<reference evidence="1" key="1">
    <citation type="submission" date="2022-08" db="EMBL/GenBank/DDBJ databases">
        <title>Draft genome sequence of Lysinibacillus sp. strain KH24.</title>
        <authorList>
            <person name="Kanbe H."/>
            <person name="Itoh H."/>
        </authorList>
    </citation>
    <scope>NUCLEOTIDE SEQUENCE</scope>
    <source>
        <strain evidence="1">KH24</strain>
    </source>
</reference>
<name>A0ABQ5NJW5_9BACI</name>
<dbReference type="RefSeq" id="WP_264988423.1">
    <property type="nucleotide sequence ID" value="NZ_BRZA01000002.1"/>
</dbReference>
<keyword evidence="2" id="KW-1185">Reference proteome</keyword>
<sequence>MEVYINHRNEKLKTTNPKLYEKIKKMERKVGDAIFSPTKKCIDGKKHDFIVIAYEKKCFYVGCVKCEEVAIIKQYTPPKEK</sequence>
<protein>
    <submittedName>
        <fullName evidence="1">Uncharacterized protein</fullName>
    </submittedName>
</protein>
<proteinExistence type="predicted"/>